<sequence>MPTDAVLRELLVRHLEHWLPGALHRARRATVACAYTGDDASGAEAALRVVAEYADRLRGRRLTVLVLAEGSEDLPARLGPVEADLPAEVAVHVVPGRPARLPVALKAAGAAGAPALSFVDDPTAPDPAVLAAAATGRPAELLLLTGADAPTRDALGVVGFPLVTEVDLVPTDGSPARRLAFATGSDKSLEAFKEALWAVDEYAGVRYRDPADPAGRLLDIALDPEPGPLRRELLAELHRAGPRTVTELRRHALTSTVYRSADAVRALTGLLHSGAVSREPEHGRLGGDVVITAVEPPT</sequence>
<proteinExistence type="predicted"/>
<dbReference type="Proteomes" id="UP000198217">
    <property type="component" value="Chromosome I"/>
</dbReference>
<evidence type="ECO:0000313" key="1">
    <source>
        <dbReference type="EMBL" id="SCG65598.1"/>
    </source>
</evidence>
<dbReference type="RefSeq" id="WP_088995196.1">
    <property type="nucleotide sequence ID" value="NZ_LT607750.1"/>
</dbReference>
<dbReference type="EMBL" id="LT607750">
    <property type="protein sequence ID" value="SCG65598.1"/>
    <property type="molecule type" value="Genomic_DNA"/>
</dbReference>
<reference evidence="1 2" key="1">
    <citation type="submission" date="2016-06" db="EMBL/GenBank/DDBJ databases">
        <authorList>
            <person name="Kjaerup R.B."/>
            <person name="Dalgaard T.S."/>
            <person name="Juul-Madsen H.R."/>
        </authorList>
    </citation>
    <scope>NUCLEOTIDE SEQUENCE [LARGE SCALE GENOMIC DNA]</scope>
    <source>
        <strain evidence="1 2">DSM 43904</strain>
    </source>
</reference>
<dbReference type="AlphaFoldDB" id="A0A1C5J4U8"/>
<protein>
    <submittedName>
        <fullName evidence="1">Uncharacterized protein</fullName>
    </submittedName>
</protein>
<evidence type="ECO:0000313" key="2">
    <source>
        <dbReference type="Proteomes" id="UP000198217"/>
    </source>
</evidence>
<organism evidence="1 2">
    <name type="scientific">Micromonospora echinaurantiaca</name>
    <dbReference type="NCBI Taxonomy" id="47857"/>
    <lineage>
        <taxon>Bacteria</taxon>
        <taxon>Bacillati</taxon>
        <taxon>Actinomycetota</taxon>
        <taxon>Actinomycetes</taxon>
        <taxon>Micromonosporales</taxon>
        <taxon>Micromonosporaceae</taxon>
        <taxon>Micromonospora</taxon>
    </lineage>
</organism>
<name>A0A1C5J4U8_9ACTN</name>
<accession>A0A1C5J4U8</accession>
<keyword evidence="2" id="KW-1185">Reference proteome</keyword>
<gene>
    <name evidence="1" type="ORF">GA0070609_4069</name>
</gene>